<comment type="caution">
    <text evidence="1">The sequence shown here is derived from an EMBL/GenBank/DDBJ whole genome shotgun (WGS) entry which is preliminary data.</text>
</comment>
<dbReference type="Gene3D" id="3.30.40.10">
    <property type="entry name" value="Zinc/RING finger domain, C3HC4 (zinc finger)"/>
    <property type="match status" value="1"/>
</dbReference>
<name>A0AAE0CNT4_9ROSI</name>
<reference evidence="1" key="1">
    <citation type="journal article" date="2023" name="Plant J.">
        <title>Genome sequences and population genomics provide insights into the demographic history, inbreeding, and mutation load of two 'living fossil' tree species of Dipteronia.</title>
        <authorList>
            <person name="Feng Y."/>
            <person name="Comes H.P."/>
            <person name="Chen J."/>
            <person name="Zhu S."/>
            <person name="Lu R."/>
            <person name="Zhang X."/>
            <person name="Li P."/>
            <person name="Qiu J."/>
            <person name="Olsen K.M."/>
            <person name="Qiu Y."/>
        </authorList>
    </citation>
    <scope>NUCLEOTIDE SEQUENCE</scope>
    <source>
        <strain evidence="1">KIB01</strain>
    </source>
</reference>
<keyword evidence="2" id="KW-1185">Reference proteome</keyword>
<dbReference type="EMBL" id="JANJYI010000003">
    <property type="protein sequence ID" value="KAK2657956.1"/>
    <property type="molecule type" value="Genomic_DNA"/>
</dbReference>
<dbReference type="Pfam" id="PF14570">
    <property type="entry name" value="zf-RING_4"/>
    <property type="match status" value="1"/>
</dbReference>
<evidence type="ECO:0000313" key="1">
    <source>
        <dbReference type="EMBL" id="KAK2657956.1"/>
    </source>
</evidence>
<gene>
    <name evidence="1" type="ORF">Ddye_011008</name>
</gene>
<accession>A0AAE0CNT4</accession>
<protein>
    <recommendedName>
        <fullName evidence="3">Cellulose synthase</fullName>
    </recommendedName>
</protein>
<organism evidence="1 2">
    <name type="scientific">Dipteronia dyeriana</name>
    <dbReference type="NCBI Taxonomy" id="168575"/>
    <lineage>
        <taxon>Eukaryota</taxon>
        <taxon>Viridiplantae</taxon>
        <taxon>Streptophyta</taxon>
        <taxon>Embryophyta</taxon>
        <taxon>Tracheophyta</taxon>
        <taxon>Spermatophyta</taxon>
        <taxon>Magnoliopsida</taxon>
        <taxon>eudicotyledons</taxon>
        <taxon>Gunneridae</taxon>
        <taxon>Pentapetalae</taxon>
        <taxon>rosids</taxon>
        <taxon>malvids</taxon>
        <taxon>Sapindales</taxon>
        <taxon>Sapindaceae</taxon>
        <taxon>Hippocastanoideae</taxon>
        <taxon>Acereae</taxon>
        <taxon>Dipteronia</taxon>
    </lineage>
</organism>
<evidence type="ECO:0000313" key="2">
    <source>
        <dbReference type="Proteomes" id="UP001280121"/>
    </source>
</evidence>
<sequence length="149" mass="16705">MSDDQGGECVPCQCDFKICSDCFTDAMVTGDRMCPGCKEPYEVHHEAVVAHDLHEEDHVVGNPKLERRLSLIDSTEPKSMKKQTSDLNLFKTKGNYGYGNAVRTKNDSDDEAGGDFVLLKSIQSRPITRKLNISATILNPYRYSFFFSS</sequence>
<dbReference type="SUPFAM" id="SSF57850">
    <property type="entry name" value="RING/U-box"/>
    <property type="match status" value="1"/>
</dbReference>
<dbReference type="AlphaFoldDB" id="A0AAE0CNT4"/>
<evidence type="ECO:0008006" key="3">
    <source>
        <dbReference type="Google" id="ProtNLM"/>
    </source>
</evidence>
<dbReference type="InterPro" id="IPR013083">
    <property type="entry name" value="Znf_RING/FYVE/PHD"/>
</dbReference>
<proteinExistence type="predicted"/>
<dbReference type="Proteomes" id="UP001280121">
    <property type="component" value="Unassembled WGS sequence"/>
</dbReference>